<comment type="caution">
    <text evidence="1">The sequence shown here is derived from an EMBL/GenBank/DDBJ whole genome shotgun (WGS) entry which is preliminary data.</text>
</comment>
<dbReference type="EMBL" id="RBZU01000003">
    <property type="protein sequence ID" value="RKP56348.1"/>
    <property type="molecule type" value="Genomic_DNA"/>
</dbReference>
<reference evidence="1 2" key="1">
    <citation type="submission" date="2018-10" db="EMBL/GenBank/DDBJ databases">
        <title>Robbsia sp. DHC34, isolated from soil.</title>
        <authorList>
            <person name="Gao Z.-H."/>
            <person name="Qiu L.-H."/>
        </authorList>
    </citation>
    <scope>NUCLEOTIDE SEQUENCE [LARGE SCALE GENOMIC DNA]</scope>
    <source>
        <strain evidence="1 2">DHC34</strain>
    </source>
</reference>
<name>A0A494Y2V6_9BURK</name>
<protein>
    <recommendedName>
        <fullName evidence="3">Fungal lipase-like domain-containing protein</fullName>
    </recommendedName>
</protein>
<sequence>MIDWRAAALAAARANAAYLIDENAARSAFTALGEIWVGNYANASHQAVLSADSDGNTFLSISGTRASALKLMDVFCDVSLEPVAVEGGNVTQGAVEGMRDLWEWVLDTVPQDDVVNVAGHSLGASRTHLTPLFLPAKQIGQLHSFEAPKFADAGYYAAHAAALAGMVCVLNGADLWAAWPWRDSRWQSRPLLDHVWLRDDAGSFDIVPGAEWPGGANGGDHDISTVQHRVEVIAAAQEAKTTA</sequence>
<keyword evidence="2" id="KW-1185">Reference proteome</keyword>
<dbReference type="InterPro" id="IPR029058">
    <property type="entry name" value="AB_hydrolase_fold"/>
</dbReference>
<evidence type="ECO:0008006" key="3">
    <source>
        <dbReference type="Google" id="ProtNLM"/>
    </source>
</evidence>
<dbReference type="RefSeq" id="WP_121085296.1">
    <property type="nucleotide sequence ID" value="NZ_RBZU01000003.1"/>
</dbReference>
<dbReference type="SUPFAM" id="SSF53474">
    <property type="entry name" value="alpha/beta-Hydrolases"/>
    <property type="match status" value="1"/>
</dbReference>
<dbReference type="OrthoDB" id="9085960at2"/>
<evidence type="ECO:0000313" key="2">
    <source>
        <dbReference type="Proteomes" id="UP000270342"/>
    </source>
</evidence>
<proteinExistence type="predicted"/>
<gene>
    <name evidence="1" type="ORF">D7S86_08085</name>
</gene>
<accession>A0A494Y2V6</accession>
<dbReference type="Proteomes" id="UP000270342">
    <property type="component" value="Unassembled WGS sequence"/>
</dbReference>
<evidence type="ECO:0000313" key="1">
    <source>
        <dbReference type="EMBL" id="RKP56348.1"/>
    </source>
</evidence>
<dbReference type="Gene3D" id="3.40.50.1820">
    <property type="entry name" value="alpha/beta hydrolase"/>
    <property type="match status" value="1"/>
</dbReference>
<dbReference type="AlphaFoldDB" id="A0A494Y2V6"/>
<organism evidence="1 2">
    <name type="scientific">Pararobbsia silviterrae</name>
    <dbReference type="NCBI Taxonomy" id="1792498"/>
    <lineage>
        <taxon>Bacteria</taxon>
        <taxon>Pseudomonadati</taxon>
        <taxon>Pseudomonadota</taxon>
        <taxon>Betaproteobacteria</taxon>
        <taxon>Burkholderiales</taxon>
        <taxon>Burkholderiaceae</taxon>
        <taxon>Pararobbsia</taxon>
    </lineage>
</organism>